<dbReference type="AlphaFoldDB" id="A0A7X6RPU0"/>
<dbReference type="Pfam" id="PF14258">
    <property type="entry name" value="DUF4350"/>
    <property type="match status" value="1"/>
</dbReference>
<evidence type="ECO:0000313" key="4">
    <source>
        <dbReference type="Proteomes" id="UP000553209"/>
    </source>
</evidence>
<gene>
    <name evidence="3" type="ORF">HGB44_07470</name>
</gene>
<sequence length="404" mass="41806">MTATIPPAAPPRGAGRAPSGEGSRALRVWRSVRVPAAVVAALVTVSVLLSLGSEQFPTGHLEPGSIAPDGTRALVNVLEEDRDVHVVRSSSAAEEAVADAGDDTVLAVFMDHRLLPEELESLAALDVDTVLVQPSTQSLEAFAPGVTMTGREEPEGFPTPETPYAPECGLSAAEAAGGAYVAGELYTAGSGTDAVGCYPGGSGDALVQVGRGGATTTVLGTGRPLTNTALSSGGNAALAMNLLAAEDVVWLRPDPPQQEGGSSLWQLLPLGLRWSLVPLVAALALLALWRGRRMGALVPESLPVVVRASETTEGRAGLYRSRRARDRAAAALRSGFLDRVAPKLGLGADAAPDAVVAAVASRTGDDPAHLRALLHPESPDPYAGDDDMLVRLADELDERARRLR</sequence>
<dbReference type="EMBL" id="JAAXPG010000005">
    <property type="protein sequence ID" value="NKY97511.1"/>
    <property type="molecule type" value="Genomic_DNA"/>
</dbReference>
<feature type="compositionally biased region" description="Low complexity" evidence="1">
    <location>
        <begin position="11"/>
        <end position="21"/>
    </location>
</feature>
<reference evidence="3 4" key="1">
    <citation type="submission" date="2020-04" db="EMBL/GenBank/DDBJ databases">
        <title>MicrobeNet Type strains.</title>
        <authorList>
            <person name="Nicholson A.C."/>
        </authorList>
    </citation>
    <scope>NUCLEOTIDE SEQUENCE [LARGE SCALE GENOMIC DNA]</scope>
    <source>
        <strain evidence="3 4">ATCC 23612</strain>
    </source>
</reference>
<dbReference type="InterPro" id="IPR025646">
    <property type="entry name" value="DUF4350"/>
</dbReference>
<protein>
    <submittedName>
        <fullName evidence="3">DUF4350 domain-containing protein</fullName>
    </submittedName>
</protein>
<dbReference type="Proteomes" id="UP000553209">
    <property type="component" value="Unassembled WGS sequence"/>
</dbReference>
<name>A0A7X6RPU0_9ACTN</name>
<evidence type="ECO:0000256" key="1">
    <source>
        <dbReference type="SAM" id="MobiDB-lite"/>
    </source>
</evidence>
<evidence type="ECO:0000313" key="3">
    <source>
        <dbReference type="EMBL" id="NKY97511.1"/>
    </source>
</evidence>
<keyword evidence="4" id="KW-1185">Reference proteome</keyword>
<proteinExistence type="predicted"/>
<feature type="region of interest" description="Disordered" evidence="1">
    <location>
        <begin position="1"/>
        <end position="21"/>
    </location>
</feature>
<comment type="caution">
    <text evidence="3">The sequence shown here is derived from an EMBL/GenBank/DDBJ whole genome shotgun (WGS) entry which is preliminary data.</text>
</comment>
<evidence type="ECO:0000259" key="2">
    <source>
        <dbReference type="Pfam" id="PF14258"/>
    </source>
</evidence>
<organism evidence="3 4">
    <name type="scientific">Nocardiopsis alborubida</name>
    <dbReference type="NCBI Taxonomy" id="146802"/>
    <lineage>
        <taxon>Bacteria</taxon>
        <taxon>Bacillati</taxon>
        <taxon>Actinomycetota</taxon>
        <taxon>Actinomycetes</taxon>
        <taxon>Streptosporangiales</taxon>
        <taxon>Nocardiopsidaceae</taxon>
        <taxon>Nocardiopsis</taxon>
    </lineage>
</organism>
<accession>A0A7X6RPU0</accession>
<feature type="domain" description="DUF4350" evidence="2">
    <location>
        <begin position="64"/>
        <end position="243"/>
    </location>
</feature>
<dbReference type="RefSeq" id="WP_061080394.1">
    <property type="nucleotide sequence ID" value="NZ_JAAXPG010000005.1"/>
</dbReference>